<dbReference type="Gene3D" id="3.90.1300.10">
    <property type="entry name" value="Amidase signature (AS) domain"/>
    <property type="match status" value="1"/>
</dbReference>
<dbReference type="InterPro" id="IPR023631">
    <property type="entry name" value="Amidase_dom"/>
</dbReference>
<dbReference type="PANTHER" id="PTHR11895">
    <property type="entry name" value="TRANSAMIDASE"/>
    <property type="match status" value="1"/>
</dbReference>
<accession>A0A269TJG5</accession>
<dbReference type="GO" id="GO:0016740">
    <property type="term" value="F:transferase activity"/>
    <property type="evidence" value="ECO:0007669"/>
    <property type="project" value="UniProtKB-KW"/>
</dbReference>
<protein>
    <submittedName>
        <fullName evidence="2">Asp-tRNA(Asn)/Glu-tRNA(Gln) amidotransferase GatCAB subunit A</fullName>
    </submittedName>
</protein>
<organism evidence="2 3">
    <name type="scientific">Mycoplasmopsis agassizii</name>
    <dbReference type="NCBI Taxonomy" id="33922"/>
    <lineage>
        <taxon>Bacteria</taxon>
        <taxon>Bacillati</taxon>
        <taxon>Mycoplasmatota</taxon>
        <taxon>Mycoplasmoidales</taxon>
        <taxon>Metamycoplasmataceae</taxon>
        <taxon>Mycoplasmopsis</taxon>
    </lineage>
</organism>
<name>A0A269TJG5_9BACT</name>
<dbReference type="EMBL" id="NQNY01000003">
    <property type="protein sequence ID" value="PAK21551.1"/>
    <property type="molecule type" value="Genomic_DNA"/>
</dbReference>
<evidence type="ECO:0000259" key="1">
    <source>
        <dbReference type="Pfam" id="PF01425"/>
    </source>
</evidence>
<sequence>MKNNLTVLGDFDKAYKLLKDDQNNVVSVLAKNEKNLKSGLLEKAVFTLKDNYATAEYITQSSSKTLNGFKPFYNAEIYDLLINQGASLVAKVHADEFGLGGSGLFSGYGIIKHPQDDKRIIGGSSSGSVASMYCDVSFSIGSDTGDSVRNPAGYNGFVGFKPTYGAVSRYGLFAYASSMDTVAYFTHNVNDAFVLSKVLFKKDNKDMTSIKVNLDERINAQKPLKLGFLGNLNYLQKDIKNNYLELSEKLKKENIEIEFLDLDEKLLNHIKTVYDVLSYSEATSNLANIKGLQFGNKTKGKNWEEIVTNSRSDFFGEMVQRRLTLGSLFLSVDHINDVFYNAQKMRQKITEYMSTKLKDYDAFVYPASDDVAPLIEGESKKPNFMQWILTNANLSGVPSIVIPWIKVNNLPVGLAIDTKLKEDQKLLNIALYFEQFLGAKSE</sequence>
<dbReference type="NCBIfam" id="NF005517">
    <property type="entry name" value="PRK07139.1"/>
    <property type="match status" value="1"/>
</dbReference>
<dbReference type="InterPro" id="IPR036928">
    <property type="entry name" value="AS_sf"/>
</dbReference>
<dbReference type="SUPFAM" id="SSF75304">
    <property type="entry name" value="Amidase signature (AS) enzymes"/>
    <property type="match status" value="1"/>
</dbReference>
<dbReference type="Proteomes" id="UP000216943">
    <property type="component" value="Unassembled WGS sequence"/>
</dbReference>
<dbReference type="OrthoDB" id="9811471at2"/>
<keyword evidence="2" id="KW-0808">Transferase</keyword>
<dbReference type="RefSeq" id="WP_095334567.1">
    <property type="nucleotide sequence ID" value="NZ_NQNY01000003.1"/>
</dbReference>
<dbReference type="Pfam" id="PF01425">
    <property type="entry name" value="Amidase"/>
    <property type="match status" value="1"/>
</dbReference>
<evidence type="ECO:0000313" key="3">
    <source>
        <dbReference type="Proteomes" id="UP000216943"/>
    </source>
</evidence>
<reference evidence="3" key="1">
    <citation type="submission" date="2017-08" db="EMBL/GenBank/DDBJ databases">
        <authorList>
            <person name="Alvarez-Ponce D."/>
            <person name="Weitzman C.L."/>
            <person name="Tillett R.L."/>
            <person name="Sandmeier F.C."/>
            <person name="Tracy C.R."/>
        </authorList>
    </citation>
    <scope>NUCLEOTIDE SEQUENCE [LARGE SCALE GENOMIC DNA]</scope>
    <source>
        <strain evidence="3">723</strain>
    </source>
</reference>
<evidence type="ECO:0000313" key="2">
    <source>
        <dbReference type="EMBL" id="PAK21551.1"/>
    </source>
</evidence>
<dbReference type="InterPro" id="IPR000120">
    <property type="entry name" value="Amidase"/>
</dbReference>
<comment type="caution">
    <text evidence="2">The sequence shown here is derived from an EMBL/GenBank/DDBJ whole genome shotgun (WGS) entry which is preliminary data.</text>
</comment>
<gene>
    <name evidence="2" type="ORF">CJJ23_01195</name>
</gene>
<feature type="domain" description="Amidase" evidence="1">
    <location>
        <begin position="31"/>
        <end position="427"/>
    </location>
</feature>
<dbReference type="AlphaFoldDB" id="A0A269TJG5"/>
<dbReference type="PANTHER" id="PTHR11895:SF151">
    <property type="entry name" value="GLUTAMYL-TRNA(GLN) AMIDOTRANSFERASE SUBUNIT A"/>
    <property type="match status" value="1"/>
</dbReference>
<proteinExistence type="predicted"/>